<sequence length="249" mass="28210">MIKTKVILLCSTKLLFVLWLVLFFCFFKGSFGQQYFEKKSFQTGFVLCADTPNSNAFQEKYSFSEDGFSNSGEAGLARKIFRGTLYSTGYDIVILSGLAIAPESFSKWEKGSEKFKFNSIKKHLKNAYTTSPVVDNDHWITNYVGHPYQGAFYYNSLRSQDCSVLQSSAFCLAQSLIWEYGWEACFEQPSIQDLIVTPLGGVIVGELVYAATNAMGRKGFTWYEKIVVCLINPAYVINCGFHFNKPRRN</sequence>
<dbReference type="InterPro" id="IPR025079">
    <property type="entry name" value="DUF3943"/>
</dbReference>
<dbReference type="AlphaFoldDB" id="A0A1M4TNB1"/>
<proteinExistence type="predicted"/>
<reference evidence="3" key="1">
    <citation type="submission" date="2016-11" db="EMBL/GenBank/DDBJ databases">
        <authorList>
            <person name="Varghese N."/>
            <person name="Submissions S."/>
        </authorList>
    </citation>
    <scope>NUCLEOTIDE SEQUENCE [LARGE SCALE GENOMIC DNA]</scope>
    <source>
        <strain evidence="3">DSM 26910</strain>
    </source>
</reference>
<dbReference type="RefSeq" id="WP_072998446.1">
    <property type="nucleotide sequence ID" value="NZ_FQUM01000001.1"/>
</dbReference>
<organism evidence="2 3">
    <name type="scientific">Mariniphaga anaerophila</name>
    <dbReference type="NCBI Taxonomy" id="1484053"/>
    <lineage>
        <taxon>Bacteria</taxon>
        <taxon>Pseudomonadati</taxon>
        <taxon>Bacteroidota</taxon>
        <taxon>Bacteroidia</taxon>
        <taxon>Marinilabiliales</taxon>
        <taxon>Prolixibacteraceae</taxon>
        <taxon>Mariniphaga</taxon>
    </lineage>
</organism>
<evidence type="ECO:0000313" key="3">
    <source>
        <dbReference type="Proteomes" id="UP000184164"/>
    </source>
</evidence>
<evidence type="ECO:0000259" key="1">
    <source>
        <dbReference type="Pfam" id="PF13084"/>
    </source>
</evidence>
<dbReference type="EMBL" id="FQUM01000001">
    <property type="protein sequence ID" value="SHE45989.1"/>
    <property type="molecule type" value="Genomic_DNA"/>
</dbReference>
<feature type="domain" description="DUF3943" evidence="1">
    <location>
        <begin position="132"/>
        <end position="233"/>
    </location>
</feature>
<evidence type="ECO:0000313" key="2">
    <source>
        <dbReference type="EMBL" id="SHE45989.1"/>
    </source>
</evidence>
<dbReference type="STRING" id="1484053.SAMN05444274_101412"/>
<protein>
    <recommendedName>
        <fullName evidence="1">DUF3943 domain-containing protein</fullName>
    </recommendedName>
</protein>
<name>A0A1M4TNB1_9BACT</name>
<gene>
    <name evidence="2" type="ORF">SAMN05444274_101412</name>
</gene>
<keyword evidence="3" id="KW-1185">Reference proteome</keyword>
<dbReference type="Pfam" id="PF13084">
    <property type="entry name" value="DUF3943"/>
    <property type="match status" value="1"/>
</dbReference>
<dbReference type="Proteomes" id="UP000184164">
    <property type="component" value="Unassembled WGS sequence"/>
</dbReference>
<accession>A0A1M4TNB1</accession>
<dbReference type="OrthoDB" id="9808630at2"/>